<dbReference type="GO" id="GO:0008360">
    <property type="term" value="P:regulation of cell shape"/>
    <property type="evidence" value="ECO:0007669"/>
    <property type="project" value="UniProtKB-KW"/>
</dbReference>
<feature type="binding site" evidence="20">
    <location>
        <position position="180"/>
    </location>
    <ligand>
        <name>UDP-N-acetyl-alpha-D-muramoyl-L-alanyl-D-glutamate</name>
        <dbReference type="ChEBI" id="CHEBI:83900"/>
    </ligand>
</feature>
<keyword evidence="9 20" id="KW-0133">Cell shape</keyword>
<feature type="binding site" evidence="20">
    <location>
        <position position="188"/>
    </location>
    <ligand>
        <name>UDP-N-acetyl-alpha-D-muramoyl-L-alanyl-D-glutamate</name>
        <dbReference type="ChEBI" id="CHEBI:83900"/>
    </ligand>
</feature>
<evidence type="ECO:0000256" key="17">
    <source>
        <dbReference type="ARBA" id="ARBA00075482"/>
    </source>
</evidence>
<dbReference type="NCBIfam" id="TIGR01085">
    <property type="entry name" value="murE"/>
    <property type="match status" value="1"/>
</dbReference>
<dbReference type="InterPro" id="IPR035911">
    <property type="entry name" value="MurE/MurF_N"/>
</dbReference>
<dbReference type="Pfam" id="PF01225">
    <property type="entry name" value="Mur_ligase"/>
    <property type="match status" value="1"/>
</dbReference>
<evidence type="ECO:0000256" key="3">
    <source>
        <dbReference type="ARBA" id="ARBA00022490"/>
    </source>
</evidence>
<keyword evidence="3 20" id="KW-0963">Cytoplasm</keyword>
<name>A0A072NZG6_SCHAZ</name>
<keyword evidence="5 20" id="KW-0132">Cell division</keyword>
<dbReference type="Gene3D" id="3.40.1390.10">
    <property type="entry name" value="MurE/MurF, N-terminal domain"/>
    <property type="match status" value="1"/>
</dbReference>
<evidence type="ECO:0000256" key="15">
    <source>
        <dbReference type="ARBA" id="ARBA00066633"/>
    </source>
</evidence>
<comment type="subcellular location">
    <subcellularLocation>
        <location evidence="20 21">Cytoplasm</location>
    </subcellularLocation>
</comment>
<keyword evidence="12 20" id="KW-0961">Cell wall biogenesis/degradation</keyword>
<proteinExistence type="inferred from homology"/>
<evidence type="ECO:0000259" key="24">
    <source>
        <dbReference type="Pfam" id="PF08245"/>
    </source>
</evidence>
<dbReference type="OrthoDB" id="9800958at2"/>
<feature type="domain" description="Mur ligase central" evidence="24">
    <location>
        <begin position="109"/>
        <end position="315"/>
    </location>
</feature>
<comment type="cofactor">
    <cofactor evidence="20">
        <name>Mg(2+)</name>
        <dbReference type="ChEBI" id="CHEBI:18420"/>
    </cofactor>
</comment>
<dbReference type="SUPFAM" id="SSF53623">
    <property type="entry name" value="MurD-like peptide ligases, catalytic domain"/>
    <property type="match status" value="1"/>
</dbReference>
<keyword evidence="10 20" id="KW-0573">Peptidoglycan synthesis</keyword>
<feature type="binding site" evidence="20">
    <location>
        <position position="461"/>
    </location>
    <ligand>
        <name>meso-2,6-diaminopimelate</name>
        <dbReference type="ChEBI" id="CHEBI:57791"/>
    </ligand>
</feature>
<dbReference type="SUPFAM" id="SSF53244">
    <property type="entry name" value="MurD-like peptide ligases, peptide-binding domain"/>
    <property type="match status" value="1"/>
</dbReference>
<dbReference type="FunFam" id="3.40.1390.10:FF:000005">
    <property type="entry name" value="UDP-N-acetylmuramoyl-L-alanyl-D-glutamate--2,6-diaminopimelate ligase"/>
    <property type="match status" value="1"/>
</dbReference>
<accession>A0A072NZG6</accession>
<comment type="similarity">
    <text evidence="2 20">Belongs to the MurCDEF family. MurE subfamily.</text>
</comment>
<comment type="catalytic activity">
    <reaction evidence="13 20">
        <text>UDP-N-acetyl-alpha-D-muramoyl-L-alanyl-D-glutamate + meso-2,6-diaminopimelate + ATP = UDP-N-acetyl-alpha-D-muramoyl-L-alanyl-gamma-D-glutamyl-meso-2,6-diaminopimelate + ADP + phosphate + H(+)</text>
        <dbReference type="Rhea" id="RHEA:23676"/>
        <dbReference type="ChEBI" id="CHEBI:15378"/>
        <dbReference type="ChEBI" id="CHEBI:30616"/>
        <dbReference type="ChEBI" id="CHEBI:43474"/>
        <dbReference type="ChEBI" id="CHEBI:57791"/>
        <dbReference type="ChEBI" id="CHEBI:83900"/>
        <dbReference type="ChEBI" id="CHEBI:83905"/>
        <dbReference type="ChEBI" id="CHEBI:456216"/>
        <dbReference type="EC" id="6.3.2.13"/>
    </reaction>
</comment>
<evidence type="ECO:0000256" key="13">
    <source>
        <dbReference type="ARBA" id="ARBA00050251"/>
    </source>
</evidence>
<dbReference type="InterPro" id="IPR036565">
    <property type="entry name" value="Mur-like_cat_sf"/>
</dbReference>
<dbReference type="Gene3D" id="3.90.190.20">
    <property type="entry name" value="Mur ligase, C-terminal domain"/>
    <property type="match status" value="1"/>
</dbReference>
<feature type="modified residue" description="N6-carboxylysine" evidence="20">
    <location>
        <position position="220"/>
    </location>
</feature>
<feature type="binding site" evidence="20">
    <location>
        <position position="387"/>
    </location>
    <ligand>
        <name>meso-2,6-diaminopimelate</name>
        <dbReference type="ChEBI" id="CHEBI:57791"/>
    </ligand>
</feature>
<gene>
    <name evidence="20" type="primary">murE</name>
    <name evidence="25" type="ORF">M670_02238</name>
</gene>
<dbReference type="PANTHER" id="PTHR23135">
    <property type="entry name" value="MUR LIGASE FAMILY MEMBER"/>
    <property type="match status" value="1"/>
</dbReference>
<evidence type="ECO:0000256" key="20">
    <source>
        <dbReference type="HAMAP-Rule" id="MF_00208"/>
    </source>
</evidence>
<reference evidence="25 26" key="1">
    <citation type="submission" date="2014-04" db="EMBL/GenBank/DDBJ databases">
        <title>Draft genome sequence of Bacillus azotoformans MEV2011, a (co-) denitrifying strain unable to grow in the presence of oxygen.</title>
        <authorList>
            <person name="Nielsen M."/>
            <person name="Schreiber L."/>
            <person name="Finster K."/>
            <person name="Schramm A."/>
        </authorList>
    </citation>
    <scope>NUCLEOTIDE SEQUENCE [LARGE SCALE GENOMIC DNA]</scope>
    <source>
        <strain evidence="25 26">MEV2011</strain>
    </source>
</reference>
<comment type="caution">
    <text evidence="25">The sequence shown here is derived from an EMBL/GenBank/DDBJ whole genome shotgun (WGS) entry which is preliminary data.</text>
</comment>
<feature type="binding site" evidence="20">
    <location>
        <position position="465"/>
    </location>
    <ligand>
        <name>meso-2,6-diaminopimelate</name>
        <dbReference type="ChEBI" id="CHEBI:57791"/>
    </ligand>
</feature>
<evidence type="ECO:0000256" key="19">
    <source>
        <dbReference type="ARBA" id="ARBA00081560"/>
    </source>
</evidence>
<dbReference type="InterPro" id="IPR013221">
    <property type="entry name" value="Mur_ligase_cen"/>
</dbReference>
<dbReference type="EC" id="6.3.2.13" evidence="15 20"/>
<evidence type="ECO:0000256" key="8">
    <source>
        <dbReference type="ARBA" id="ARBA00022842"/>
    </source>
</evidence>
<dbReference type="InterPro" id="IPR004101">
    <property type="entry name" value="Mur_ligase_C"/>
</dbReference>
<dbReference type="RefSeq" id="WP_035195632.1">
    <property type="nucleotide sequence ID" value="NZ_JJRY01000007.1"/>
</dbReference>
<dbReference type="GO" id="GO:0051301">
    <property type="term" value="P:cell division"/>
    <property type="evidence" value="ECO:0007669"/>
    <property type="project" value="UniProtKB-KW"/>
</dbReference>
<evidence type="ECO:0000256" key="14">
    <source>
        <dbReference type="ARBA" id="ARBA00056782"/>
    </source>
</evidence>
<dbReference type="PANTHER" id="PTHR23135:SF4">
    <property type="entry name" value="UDP-N-ACETYLMURAMOYL-L-ALANYL-D-GLUTAMATE--2,6-DIAMINOPIMELATE LIGASE MURE HOMOLOG, CHLOROPLASTIC"/>
    <property type="match status" value="1"/>
</dbReference>
<keyword evidence="8 20" id="KW-0460">Magnesium</keyword>
<evidence type="ECO:0000256" key="2">
    <source>
        <dbReference type="ARBA" id="ARBA00005898"/>
    </source>
</evidence>
<comment type="PTM">
    <text evidence="20">Carboxylation is probably crucial for Mg(2+) binding and, consequently, for the gamma-phosphate positioning of ATP.</text>
</comment>
<dbReference type="NCBIfam" id="NF001124">
    <property type="entry name" value="PRK00139.1-2"/>
    <property type="match status" value="1"/>
</dbReference>
<comment type="function">
    <text evidence="14 20">Catalyzes the addition of meso-diaminopimelic acid to the nucleotide precursor UDP-N-acetylmuramoyl-L-alanyl-D-glutamate (UMAG) in the biosynthesis of bacterial cell-wall peptidoglycan.</text>
</comment>
<feature type="short sequence motif" description="Meso-diaminopimelate recognition motif" evidence="20">
    <location>
        <begin position="411"/>
        <end position="414"/>
    </location>
</feature>
<dbReference type="GO" id="GO:0005737">
    <property type="term" value="C:cytoplasm"/>
    <property type="evidence" value="ECO:0007669"/>
    <property type="project" value="UniProtKB-SubCell"/>
</dbReference>
<organism evidence="25 26">
    <name type="scientific">Schinkia azotoformans MEV2011</name>
    <dbReference type="NCBI Taxonomy" id="1348973"/>
    <lineage>
        <taxon>Bacteria</taxon>
        <taxon>Bacillati</taxon>
        <taxon>Bacillota</taxon>
        <taxon>Bacilli</taxon>
        <taxon>Bacillales</taxon>
        <taxon>Bacillaceae</taxon>
        <taxon>Calidifontibacillus/Schinkia group</taxon>
        <taxon>Schinkia</taxon>
    </lineage>
</organism>
<evidence type="ECO:0000313" key="26">
    <source>
        <dbReference type="Proteomes" id="UP000027936"/>
    </source>
</evidence>
<dbReference type="InterPro" id="IPR005761">
    <property type="entry name" value="UDP-N-AcMur-Glu-dNH2Pim_ligase"/>
</dbReference>
<comment type="pathway">
    <text evidence="1 20 21">Cell wall biogenesis; peptidoglycan biosynthesis.</text>
</comment>
<dbReference type="GO" id="GO:0008765">
    <property type="term" value="F:UDP-N-acetylmuramoylalanyl-D-glutamate-2,6-diaminopimelate ligase activity"/>
    <property type="evidence" value="ECO:0007669"/>
    <property type="project" value="UniProtKB-UniRule"/>
</dbReference>
<evidence type="ECO:0000256" key="1">
    <source>
        <dbReference type="ARBA" id="ARBA00004752"/>
    </source>
</evidence>
<dbReference type="HAMAP" id="MF_00208">
    <property type="entry name" value="MurE"/>
    <property type="match status" value="1"/>
</dbReference>
<feature type="binding site" evidence="20">
    <location>
        <begin position="153"/>
        <end position="154"/>
    </location>
    <ligand>
        <name>UDP-N-acetyl-alpha-D-muramoyl-L-alanyl-D-glutamate</name>
        <dbReference type="ChEBI" id="CHEBI:83900"/>
    </ligand>
</feature>
<evidence type="ECO:0000256" key="4">
    <source>
        <dbReference type="ARBA" id="ARBA00022598"/>
    </source>
</evidence>
<evidence type="ECO:0000256" key="5">
    <source>
        <dbReference type="ARBA" id="ARBA00022618"/>
    </source>
</evidence>
<protein>
    <recommendedName>
        <fullName evidence="16 20">UDP-N-acetylmuramoyl-L-alanyl-D-glutamate--2,6-diaminopimelate ligase</fullName>
        <ecNumber evidence="15 20">6.3.2.13</ecNumber>
    </recommendedName>
    <alternativeName>
        <fullName evidence="17 20">Meso-A2pm-adding enzyme</fullName>
    </alternativeName>
    <alternativeName>
        <fullName evidence="18 20">Meso-diaminopimelate-adding enzyme</fullName>
    </alternativeName>
    <alternativeName>
        <fullName evidence="19 20">UDP-MurNAc-L-Ala-D-Glu:meso-diaminopimelate ligase</fullName>
    </alternativeName>
    <alternativeName>
        <fullName evidence="20">UDP-MurNAc-tripeptide synthetase</fullName>
    </alternativeName>
    <alternativeName>
        <fullName evidence="20">UDP-N-acetylmuramyl-tripeptide synthetase</fullName>
    </alternativeName>
</protein>
<evidence type="ECO:0000256" key="9">
    <source>
        <dbReference type="ARBA" id="ARBA00022960"/>
    </source>
</evidence>
<comment type="caution">
    <text evidence="20">Lacks conserved residue(s) required for the propagation of feature annotation.</text>
</comment>
<dbReference type="GO" id="GO:0009252">
    <property type="term" value="P:peptidoglycan biosynthetic process"/>
    <property type="evidence" value="ECO:0007669"/>
    <property type="project" value="UniProtKB-UniRule"/>
</dbReference>
<evidence type="ECO:0000259" key="22">
    <source>
        <dbReference type="Pfam" id="PF01225"/>
    </source>
</evidence>
<evidence type="ECO:0000256" key="21">
    <source>
        <dbReference type="RuleBase" id="RU004135"/>
    </source>
</evidence>
<dbReference type="Pfam" id="PF02875">
    <property type="entry name" value="Mur_ligase_C"/>
    <property type="match status" value="1"/>
</dbReference>
<dbReference type="InterPro" id="IPR000713">
    <property type="entry name" value="Mur_ligase_N"/>
</dbReference>
<dbReference type="EMBL" id="JJRY01000007">
    <property type="protein sequence ID" value="KEF38610.1"/>
    <property type="molecule type" value="Genomic_DNA"/>
</dbReference>
<evidence type="ECO:0000256" key="6">
    <source>
        <dbReference type="ARBA" id="ARBA00022741"/>
    </source>
</evidence>
<keyword evidence="6 20" id="KW-0547">Nucleotide-binding</keyword>
<dbReference type="GO" id="GO:0071555">
    <property type="term" value="P:cell wall organization"/>
    <property type="evidence" value="ECO:0007669"/>
    <property type="project" value="UniProtKB-KW"/>
</dbReference>
<keyword evidence="4 20" id="KW-0436">Ligase</keyword>
<dbReference type="Proteomes" id="UP000027936">
    <property type="component" value="Unassembled WGS sequence"/>
</dbReference>
<dbReference type="InterPro" id="IPR036615">
    <property type="entry name" value="Mur_ligase_C_dom_sf"/>
</dbReference>
<dbReference type="GO" id="GO:0000287">
    <property type="term" value="F:magnesium ion binding"/>
    <property type="evidence" value="ECO:0007669"/>
    <property type="project" value="UniProtKB-UniRule"/>
</dbReference>
<dbReference type="SUPFAM" id="SSF63418">
    <property type="entry name" value="MurE/MurF N-terminal domain"/>
    <property type="match status" value="1"/>
</dbReference>
<dbReference type="GO" id="GO:0005524">
    <property type="term" value="F:ATP binding"/>
    <property type="evidence" value="ECO:0007669"/>
    <property type="project" value="UniProtKB-UniRule"/>
</dbReference>
<evidence type="ECO:0000259" key="23">
    <source>
        <dbReference type="Pfam" id="PF02875"/>
    </source>
</evidence>
<dbReference type="AlphaFoldDB" id="A0A072NZG6"/>
<keyword evidence="7 20" id="KW-0067">ATP-binding</keyword>
<evidence type="ECO:0000256" key="10">
    <source>
        <dbReference type="ARBA" id="ARBA00022984"/>
    </source>
</evidence>
<sequence>MELKSLLSCLSHYKQLQSGNPPISSIEMDSRQVRAGSLFVCINGFTVDGHDFVEQAISNGASAILAERELNNRDIKIPYIVVGDTKRALAQLADYFYNQPTKKLRLIGVTGTNGKTTTTHIIDEIFKANGEQTGLIGTMYIKIGNQTIDVKNTTPESLVLQKTFKDMVEHKVTTATMEVSSHALDMGRVRGCDYDIAVLTNLTQDHLDYHKTMEEYARAKGILFAQLGSSINYEKPKFAILNNDDSVSELYKKLTAGAQILTYGIDSESDVRATNINMSGQGTSFSLTTPVGEAEISMKLVGKFSVYNVLAAVSTAIAAKVPFRVIIDTVENLQGVAGRFELVNENQDYTVIVDYSHTPDSLENALTTVKQFAKGKVYVIVGCGGDRDKTKRPIMAQIAVKNSDVAIFTSDNPRTEDPVQILKDMEAGVQGEQYQVFVDRKEAIYYAVGIAEKDDIILIAGKGHETYQIVGKQILDFDDRKIAREAIKGER</sequence>
<dbReference type="FunFam" id="3.90.190.20:FF:000006">
    <property type="entry name" value="UDP-N-acetylmuramoyl-L-alanyl-D-glutamate--2,6-diaminopimelate ligase"/>
    <property type="match status" value="1"/>
</dbReference>
<dbReference type="NCBIfam" id="NF001126">
    <property type="entry name" value="PRK00139.1-4"/>
    <property type="match status" value="1"/>
</dbReference>
<evidence type="ECO:0000256" key="7">
    <source>
        <dbReference type="ARBA" id="ARBA00022840"/>
    </source>
</evidence>
<feature type="domain" description="Mur ligase N-terminal catalytic" evidence="22">
    <location>
        <begin position="23"/>
        <end position="97"/>
    </location>
</feature>
<feature type="domain" description="Mur ligase C-terminal" evidence="23">
    <location>
        <begin position="338"/>
        <end position="463"/>
    </location>
</feature>
<feature type="binding site" evidence="20">
    <location>
        <begin position="111"/>
        <end position="117"/>
    </location>
    <ligand>
        <name>ATP</name>
        <dbReference type="ChEBI" id="CHEBI:30616"/>
    </ligand>
</feature>
<keyword evidence="11 20" id="KW-0131">Cell cycle</keyword>
<dbReference type="Pfam" id="PF08245">
    <property type="entry name" value="Mur_ligase_M"/>
    <property type="match status" value="1"/>
</dbReference>
<dbReference type="Gene3D" id="3.40.1190.10">
    <property type="entry name" value="Mur-like, catalytic domain"/>
    <property type="match status" value="1"/>
</dbReference>
<evidence type="ECO:0000256" key="16">
    <source>
        <dbReference type="ARBA" id="ARBA00072883"/>
    </source>
</evidence>
<evidence type="ECO:0000313" key="25">
    <source>
        <dbReference type="EMBL" id="KEF38610.1"/>
    </source>
</evidence>
<evidence type="ECO:0000256" key="12">
    <source>
        <dbReference type="ARBA" id="ARBA00023316"/>
    </source>
</evidence>
<dbReference type="UniPathway" id="UPA00219"/>
<evidence type="ECO:0000256" key="18">
    <source>
        <dbReference type="ARBA" id="ARBA00076158"/>
    </source>
</evidence>
<evidence type="ECO:0000256" key="11">
    <source>
        <dbReference type="ARBA" id="ARBA00023306"/>
    </source>
</evidence>
<feature type="binding site" evidence="20">
    <location>
        <position position="152"/>
    </location>
    <ligand>
        <name>UDP-N-acetyl-alpha-D-muramoyl-L-alanyl-D-glutamate</name>
        <dbReference type="ChEBI" id="CHEBI:83900"/>
    </ligand>
</feature>
<dbReference type="PATRIC" id="fig|1348973.3.peg.2174"/>
<feature type="binding site" evidence="20">
    <location>
        <position position="30"/>
    </location>
    <ligand>
        <name>UDP-N-acetyl-alpha-D-muramoyl-L-alanyl-D-glutamate</name>
        <dbReference type="ChEBI" id="CHEBI:83900"/>
    </ligand>
</feature>
<feature type="binding site" evidence="20">
    <location>
        <begin position="411"/>
        <end position="414"/>
    </location>
    <ligand>
        <name>meso-2,6-diaminopimelate</name>
        <dbReference type="ChEBI" id="CHEBI:57791"/>
    </ligand>
</feature>